<comment type="subunit">
    <text evidence="4">Part of the Bam complex.</text>
</comment>
<dbReference type="InterPro" id="IPR017687">
    <property type="entry name" value="BamB"/>
</dbReference>
<dbReference type="InterPro" id="IPR018391">
    <property type="entry name" value="PQQ_b-propeller_rpt"/>
</dbReference>
<dbReference type="SMART" id="SM00564">
    <property type="entry name" value="PQQ"/>
    <property type="match status" value="6"/>
</dbReference>
<dbReference type="GO" id="GO:0009279">
    <property type="term" value="C:cell outer membrane"/>
    <property type="evidence" value="ECO:0007669"/>
    <property type="project" value="UniProtKB-SubCell"/>
</dbReference>
<comment type="caution">
    <text evidence="6">The sequence shown here is derived from an EMBL/GenBank/DDBJ whole genome shotgun (WGS) entry which is preliminary data.</text>
</comment>
<evidence type="ECO:0000256" key="4">
    <source>
        <dbReference type="HAMAP-Rule" id="MF_00923"/>
    </source>
</evidence>
<evidence type="ECO:0000313" key="7">
    <source>
        <dbReference type="Proteomes" id="UP000283255"/>
    </source>
</evidence>
<dbReference type="AlphaFoldDB" id="A0A418YB96"/>
<dbReference type="RefSeq" id="WP_119911899.1">
    <property type="nucleotide sequence ID" value="NZ_QZCH01000026.1"/>
</dbReference>
<comment type="similarity">
    <text evidence="4">Belongs to the BamB family.</text>
</comment>
<evidence type="ECO:0000313" key="6">
    <source>
        <dbReference type="EMBL" id="RJG40246.1"/>
    </source>
</evidence>
<keyword evidence="1 4" id="KW-0732">Signal</keyword>
<sequence>MDNWLKKIGLGIIAATMLQGCSLFDSEEDAVVMAELPSITQSYQPEILWQASVGNGVEDYYSQLQPAVIDGYLYAADRDGLVKSFDLETGKQRWQVDLSKHESNALNRGPRISGAIAAGYDAIYLGTENAQVFALDYDTGEVRWVADPKGEVIAKPLVVDSKVIVHTSRGDVYAFDEYSGEYLWAVPLSQPALTLRSSSEPVEVGGAVIYGRADGKLAAAFVNNGVPIWERAIASPKGATELDRIVDVDAKPIVINQAVYVIAYNGELMAINLSDGQTLWKRKYSAYNSMDVAGFVLFVSDEKDHLYAIDRRSGSEVWSNTQLEYRVLTSPVVAGSYIMVGDSEGYLHWLNWDGEFVAQQELDSKGLYSAPIIVDDKIILQTRSGKIFALKKP</sequence>
<keyword evidence="3 4" id="KW-0998">Cell outer membrane</keyword>
<keyword evidence="7" id="KW-1185">Reference proteome</keyword>
<keyword evidence="4" id="KW-0449">Lipoprotein</keyword>
<dbReference type="Gene3D" id="2.130.10.10">
    <property type="entry name" value="YVTN repeat-like/Quinoprotein amine dehydrogenase"/>
    <property type="match status" value="1"/>
</dbReference>
<keyword evidence="2 4" id="KW-0472">Membrane</keyword>
<evidence type="ECO:0000256" key="1">
    <source>
        <dbReference type="ARBA" id="ARBA00022729"/>
    </source>
</evidence>
<organism evidence="6 7">
    <name type="scientific">Motilimonas pumila</name>
    <dbReference type="NCBI Taxonomy" id="2303987"/>
    <lineage>
        <taxon>Bacteria</taxon>
        <taxon>Pseudomonadati</taxon>
        <taxon>Pseudomonadota</taxon>
        <taxon>Gammaproteobacteria</taxon>
        <taxon>Alteromonadales</taxon>
        <taxon>Alteromonadales genera incertae sedis</taxon>
        <taxon>Motilimonas</taxon>
    </lineage>
</organism>
<comment type="function">
    <text evidence="4">Part of the outer membrane protein assembly complex, which is involved in assembly and insertion of beta-barrel proteins into the outer membrane.</text>
</comment>
<dbReference type="SUPFAM" id="SSF50998">
    <property type="entry name" value="Quinoprotein alcohol dehydrogenase-like"/>
    <property type="match status" value="1"/>
</dbReference>
<dbReference type="PANTHER" id="PTHR34512:SF30">
    <property type="entry name" value="OUTER MEMBRANE PROTEIN ASSEMBLY FACTOR BAMB"/>
    <property type="match status" value="1"/>
</dbReference>
<proteinExistence type="inferred from homology"/>
<dbReference type="GO" id="GO:0043165">
    <property type="term" value="P:Gram-negative-bacterium-type cell outer membrane assembly"/>
    <property type="evidence" value="ECO:0007669"/>
    <property type="project" value="UniProtKB-UniRule"/>
</dbReference>
<dbReference type="Pfam" id="PF13360">
    <property type="entry name" value="PQQ_2"/>
    <property type="match status" value="1"/>
</dbReference>
<dbReference type="EMBL" id="QZCH01000026">
    <property type="protein sequence ID" value="RJG40246.1"/>
    <property type="molecule type" value="Genomic_DNA"/>
</dbReference>
<name>A0A418YB96_9GAMM</name>
<dbReference type="PROSITE" id="PS51257">
    <property type="entry name" value="PROKAR_LIPOPROTEIN"/>
    <property type="match status" value="1"/>
</dbReference>
<feature type="domain" description="Pyrrolo-quinoline quinone repeat" evidence="5">
    <location>
        <begin position="78"/>
        <end position="320"/>
    </location>
</feature>
<comment type="subcellular location">
    <subcellularLocation>
        <location evidence="4">Cell outer membrane</location>
        <topology evidence="4">Lipid-anchor</topology>
    </subcellularLocation>
</comment>
<dbReference type="InterPro" id="IPR002372">
    <property type="entry name" value="PQQ_rpt_dom"/>
</dbReference>
<dbReference type="PANTHER" id="PTHR34512">
    <property type="entry name" value="CELL SURFACE PROTEIN"/>
    <property type="match status" value="1"/>
</dbReference>
<dbReference type="OrthoDB" id="5173551at2"/>
<dbReference type="Proteomes" id="UP000283255">
    <property type="component" value="Unassembled WGS sequence"/>
</dbReference>
<reference evidence="6 7" key="1">
    <citation type="submission" date="2018-09" db="EMBL/GenBank/DDBJ databases">
        <authorList>
            <person name="Wang F."/>
        </authorList>
    </citation>
    <scope>NUCLEOTIDE SEQUENCE [LARGE SCALE GENOMIC DNA]</scope>
    <source>
        <strain evidence="6 7">PLHSC7-2</strain>
    </source>
</reference>
<gene>
    <name evidence="4 6" type="primary">bamB</name>
    <name evidence="6" type="ORF">D1Z90_16505</name>
</gene>
<keyword evidence="4" id="KW-0564">Palmitate</keyword>
<accession>A0A418YB96</accession>
<reference evidence="6 7" key="2">
    <citation type="submission" date="2019-01" db="EMBL/GenBank/DDBJ databases">
        <title>Motilimonas pumilus sp. nov., isolated from the gut of sea cucumber (Apostichopus japonicus).</title>
        <authorList>
            <person name="Wang F.-Q."/>
            <person name="Ren L.-H."/>
            <person name="Lin Y.-W."/>
            <person name="Sun G.-H."/>
            <person name="Du Z.-J."/>
            <person name="Zhao J.-X."/>
            <person name="Liu X.-J."/>
            <person name="Liu L.-J."/>
        </authorList>
    </citation>
    <scope>NUCLEOTIDE SEQUENCE [LARGE SCALE GENOMIC DNA]</scope>
    <source>
        <strain evidence="6 7">PLHSC7-2</strain>
    </source>
</reference>
<dbReference type="HAMAP" id="MF_00923">
    <property type="entry name" value="OM_assembly_BamB"/>
    <property type="match status" value="1"/>
</dbReference>
<dbReference type="NCBIfam" id="NF008351">
    <property type="entry name" value="PRK11138.1"/>
    <property type="match status" value="1"/>
</dbReference>
<dbReference type="GO" id="GO:0051205">
    <property type="term" value="P:protein insertion into membrane"/>
    <property type="evidence" value="ECO:0007669"/>
    <property type="project" value="UniProtKB-UniRule"/>
</dbReference>
<dbReference type="NCBIfam" id="TIGR03300">
    <property type="entry name" value="assembly_YfgL"/>
    <property type="match status" value="1"/>
</dbReference>
<evidence type="ECO:0000256" key="3">
    <source>
        <dbReference type="ARBA" id="ARBA00023237"/>
    </source>
</evidence>
<protein>
    <recommendedName>
        <fullName evidence="4">Outer membrane protein assembly factor BamB</fullName>
    </recommendedName>
</protein>
<evidence type="ECO:0000259" key="5">
    <source>
        <dbReference type="Pfam" id="PF13360"/>
    </source>
</evidence>
<dbReference type="InterPro" id="IPR015943">
    <property type="entry name" value="WD40/YVTN_repeat-like_dom_sf"/>
</dbReference>
<evidence type="ECO:0000256" key="2">
    <source>
        <dbReference type="ARBA" id="ARBA00023136"/>
    </source>
</evidence>
<dbReference type="InterPro" id="IPR011047">
    <property type="entry name" value="Quinoprotein_ADH-like_sf"/>
</dbReference>